<dbReference type="Proteomes" id="UP000324222">
    <property type="component" value="Unassembled WGS sequence"/>
</dbReference>
<protein>
    <submittedName>
        <fullName evidence="2">Uncharacterized protein</fullName>
    </submittedName>
</protein>
<accession>A0A5B7HP47</accession>
<evidence type="ECO:0000256" key="1">
    <source>
        <dbReference type="SAM" id="MobiDB-lite"/>
    </source>
</evidence>
<gene>
    <name evidence="2" type="ORF">E2C01_064568</name>
</gene>
<proteinExistence type="predicted"/>
<comment type="caution">
    <text evidence="2">The sequence shown here is derived from an EMBL/GenBank/DDBJ whole genome shotgun (WGS) entry which is preliminary data.</text>
</comment>
<name>A0A5B7HP47_PORTR</name>
<keyword evidence="3" id="KW-1185">Reference proteome</keyword>
<dbReference type="AlphaFoldDB" id="A0A5B7HP47"/>
<evidence type="ECO:0000313" key="3">
    <source>
        <dbReference type="Proteomes" id="UP000324222"/>
    </source>
</evidence>
<sequence>MIPQSLQKNPLHHIKKVDCALLPPSRRTLKKKLLRAHYVTVLWSHANTASPDQGLCATDYGWAVDGDLLQPTWFDGPAVPDSIFPNGSDKDQTILTQSEETVMEMDTLDELSDYDQCDDEPWSEDSDSDTEEIDLCDN</sequence>
<dbReference type="EMBL" id="VSRR010030930">
    <property type="protein sequence ID" value="MPC70324.1"/>
    <property type="molecule type" value="Genomic_DNA"/>
</dbReference>
<evidence type="ECO:0000313" key="2">
    <source>
        <dbReference type="EMBL" id="MPC70324.1"/>
    </source>
</evidence>
<reference evidence="2 3" key="1">
    <citation type="submission" date="2019-05" db="EMBL/GenBank/DDBJ databases">
        <title>Another draft genome of Portunus trituberculatus and its Hox gene families provides insights of decapod evolution.</title>
        <authorList>
            <person name="Jeong J.-H."/>
            <person name="Song I."/>
            <person name="Kim S."/>
            <person name="Choi T."/>
            <person name="Kim D."/>
            <person name="Ryu S."/>
            <person name="Kim W."/>
        </authorList>
    </citation>
    <scope>NUCLEOTIDE SEQUENCE [LARGE SCALE GENOMIC DNA]</scope>
    <source>
        <tissue evidence="2">Muscle</tissue>
    </source>
</reference>
<feature type="region of interest" description="Disordered" evidence="1">
    <location>
        <begin position="113"/>
        <end position="138"/>
    </location>
</feature>
<organism evidence="2 3">
    <name type="scientific">Portunus trituberculatus</name>
    <name type="common">Swimming crab</name>
    <name type="synonym">Neptunus trituberculatus</name>
    <dbReference type="NCBI Taxonomy" id="210409"/>
    <lineage>
        <taxon>Eukaryota</taxon>
        <taxon>Metazoa</taxon>
        <taxon>Ecdysozoa</taxon>
        <taxon>Arthropoda</taxon>
        <taxon>Crustacea</taxon>
        <taxon>Multicrustacea</taxon>
        <taxon>Malacostraca</taxon>
        <taxon>Eumalacostraca</taxon>
        <taxon>Eucarida</taxon>
        <taxon>Decapoda</taxon>
        <taxon>Pleocyemata</taxon>
        <taxon>Brachyura</taxon>
        <taxon>Eubrachyura</taxon>
        <taxon>Portunoidea</taxon>
        <taxon>Portunidae</taxon>
        <taxon>Portuninae</taxon>
        <taxon>Portunus</taxon>
    </lineage>
</organism>